<dbReference type="SUPFAM" id="SSF51069">
    <property type="entry name" value="Carbonic anhydrase"/>
    <property type="match status" value="1"/>
</dbReference>
<keyword evidence="2" id="KW-0732">Signal</keyword>
<gene>
    <name evidence="3" type="ORF">BCS90_16405</name>
</gene>
<sequence>MNKVLLLSSVLVITPQAVQASSNHDVADSVIAQQRTALAENTQGKGFGPQSPRDIDNLAGNNTRYFGKAPEYSQMNLCNVHFHRNAEHKGGEFNVYAGNGDGKGNNTGYVYNGKLSDAELKPFKDTVSAKGHSQLESGDTIELHYVHSTAQVKPGPTLGACLSESTSNPQLRVETQVFVLVNDKSALNFVDLTQFEVKNGVYQAINIPKNTGKPIRYAGSTTGPSYNKQASPLQVTWSVRPKVAKVDIASVAQWLASNEFDEDHAHGVRNLVMNPDLLSSGH</sequence>
<evidence type="ECO:0000313" key="3">
    <source>
        <dbReference type="EMBL" id="PMP29730.1"/>
    </source>
</evidence>
<evidence type="ECO:0008006" key="4">
    <source>
        <dbReference type="Google" id="ProtNLM"/>
    </source>
</evidence>
<name>A0A7Z1S2J4_9VIBR</name>
<organism evidence="3">
    <name type="scientific">Vibrio cyclitrophicus</name>
    <dbReference type="NCBI Taxonomy" id="47951"/>
    <lineage>
        <taxon>Bacteria</taxon>
        <taxon>Pseudomonadati</taxon>
        <taxon>Pseudomonadota</taxon>
        <taxon>Gammaproteobacteria</taxon>
        <taxon>Vibrionales</taxon>
        <taxon>Vibrionaceae</taxon>
        <taxon>Vibrio</taxon>
    </lineage>
</organism>
<dbReference type="EMBL" id="MDBS01000025">
    <property type="protein sequence ID" value="PMP29730.1"/>
    <property type="molecule type" value="Genomic_DNA"/>
</dbReference>
<dbReference type="Pfam" id="PF10563">
    <property type="entry name" value="CA_like"/>
    <property type="match status" value="1"/>
</dbReference>
<comment type="caution">
    <text evidence="3">The sequence shown here is derived from an EMBL/GenBank/DDBJ whole genome shotgun (WGS) entry which is preliminary data.</text>
</comment>
<feature type="signal peptide" evidence="2">
    <location>
        <begin position="1"/>
        <end position="20"/>
    </location>
</feature>
<proteinExistence type="predicted"/>
<reference evidence="3" key="2">
    <citation type="journal article" date="2018" name="Nature">
        <title>A major lineage of non-tailed dsDNA viruses as unrecognized killers of marine bacteria.</title>
        <authorList>
            <person name="Kauffman K.M."/>
            <person name="Hussain F.A."/>
            <person name="Yang J."/>
            <person name="Arevalo P."/>
            <person name="Brown J.M."/>
            <person name="Chang W.K."/>
            <person name="VanInsberghe D."/>
            <person name="Elsherbini J."/>
            <person name="Sharma R.S."/>
            <person name="Cutler M.B."/>
            <person name="Kelly L."/>
            <person name="Polz M.F."/>
        </authorList>
    </citation>
    <scope>NUCLEOTIDE SEQUENCE</scope>
    <source>
        <strain evidence="3">10N.222.46.E12</strain>
    </source>
</reference>
<dbReference type="InterPro" id="IPR036398">
    <property type="entry name" value="CA_dom_sf"/>
</dbReference>
<feature type="chain" id="PRO_5031553051" description="Cadmium carbonic anhydrase" evidence="2">
    <location>
        <begin position="21"/>
        <end position="282"/>
    </location>
</feature>
<evidence type="ECO:0000256" key="1">
    <source>
        <dbReference type="SAM" id="MobiDB-lite"/>
    </source>
</evidence>
<protein>
    <recommendedName>
        <fullName evidence="4">Cadmium carbonic anhydrase</fullName>
    </recommendedName>
</protein>
<accession>A0A7Z1S2J4</accession>
<feature type="region of interest" description="Disordered" evidence="1">
    <location>
        <begin position="41"/>
        <end position="60"/>
    </location>
</feature>
<dbReference type="InterPro" id="IPR018883">
    <property type="entry name" value="Delta_CA"/>
</dbReference>
<reference evidence="3" key="1">
    <citation type="submission" date="2016-07" db="EMBL/GenBank/DDBJ databases">
        <authorList>
            <person name="Kauffman K."/>
            <person name="Arevalo P."/>
            <person name="Polz M.F."/>
        </authorList>
    </citation>
    <scope>NUCLEOTIDE SEQUENCE</scope>
    <source>
        <strain evidence="3">10N.222.46.E12</strain>
    </source>
</reference>
<dbReference type="AlphaFoldDB" id="A0A7Z1S2J4"/>
<dbReference type="RefSeq" id="WP_102332438.1">
    <property type="nucleotide sequence ID" value="NZ_CP170595.1"/>
</dbReference>
<evidence type="ECO:0000256" key="2">
    <source>
        <dbReference type="SAM" id="SignalP"/>
    </source>
</evidence>